<organism evidence="2 3">
    <name type="scientific">Streblomastix strix</name>
    <dbReference type="NCBI Taxonomy" id="222440"/>
    <lineage>
        <taxon>Eukaryota</taxon>
        <taxon>Metamonada</taxon>
        <taxon>Preaxostyla</taxon>
        <taxon>Oxymonadida</taxon>
        <taxon>Streblomastigidae</taxon>
        <taxon>Streblomastix</taxon>
    </lineage>
</organism>
<dbReference type="AlphaFoldDB" id="A0A5J4TL81"/>
<feature type="compositionally biased region" description="Gly residues" evidence="1">
    <location>
        <begin position="103"/>
        <end position="118"/>
    </location>
</feature>
<name>A0A5J4TL81_9EUKA</name>
<feature type="region of interest" description="Disordered" evidence="1">
    <location>
        <begin position="94"/>
        <end position="118"/>
    </location>
</feature>
<evidence type="ECO:0000256" key="1">
    <source>
        <dbReference type="SAM" id="MobiDB-lite"/>
    </source>
</evidence>
<dbReference type="Proteomes" id="UP000324800">
    <property type="component" value="Unassembled WGS sequence"/>
</dbReference>
<accession>A0A5J4TL81</accession>
<evidence type="ECO:0000313" key="2">
    <source>
        <dbReference type="EMBL" id="KAA6359058.1"/>
    </source>
</evidence>
<proteinExistence type="predicted"/>
<sequence>MIRDYEGKKDNRSQDVSITTGRFELSETADNRCISSCGIDQSSKNRGFGKTRVELKVEIGQNNDGRFDMVGLDFQGEQSKDVCFENTDIQSNDECGDNKIKNGIGGNGKGAGIGSESW</sequence>
<dbReference type="EMBL" id="SNRW01028969">
    <property type="protein sequence ID" value="KAA6359058.1"/>
    <property type="molecule type" value="Genomic_DNA"/>
</dbReference>
<gene>
    <name evidence="2" type="ORF">EZS28_045416</name>
</gene>
<evidence type="ECO:0000313" key="3">
    <source>
        <dbReference type="Proteomes" id="UP000324800"/>
    </source>
</evidence>
<reference evidence="2 3" key="1">
    <citation type="submission" date="2019-03" db="EMBL/GenBank/DDBJ databases">
        <title>Single cell metagenomics reveals metabolic interactions within the superorganism composed of flagellate Streblomastix strix and complex community of Bacteroidetes bacteria on its surface.</title>
        <authorList>
            <person name="Treitli S.C."/>
            <person name="Kolisko M."/>
            <person name="Husnik F."/>
            <person name="Keeling P."/>
            <person name="Hampl V."/>
        </authorList>
    </citation>
    <scope>NUCLEOTIDE SEQUENCE [LARGE SCALE GENOMIC DNA]</scope>
    <source>
        <strain evidence="2">ST1C</strain>
    </source>
</reference>
<comment type="caution">
    <text evidence="2">The sequence shown here is derived from an EMBL/GenBank/DDBJ whole genome shotgun (WGS) entry which is preliminary data.</text>
</comment>
<protein>
    <submittedName>
        <fullName evidence="2">Uncharacterized protein</fullName>
    </submittedName>
</protein>